<evidence type="ECO:0000313" key="3">
    <source>
        <dbReference type="Proteomes" id="UP000012073"/>
    </source>
</evidence>
<feature type="compositionally biased region" description="Basic and acidic residues" evidence="1">
    <location>
        <begin position="38"/>
        <end position="61"/>
    </location>
</feature>
<dbReference type="Gramene" id="CDF35615">
    <property type="protein sequence ID" value="CDF35615"/>
    <property type="gene ID" value="CHC_T00004068001"/>
</dbReference>
<feature type="region of interest" description="Disordered" evidence="1">
    <location>
        <begin position="114"/>
        <end position="136"/>
    </location>
</feature>
<accession>R7QDW8</accession>
<evidence type="ECO:0000313" key="2">
    <source>
        <dbReference type="EMBL" id="CDF35615.1"/>
    </source>
</evidence>
<dbReference type="Proteomes" id="UP000012073">
    <property type="component" value="Unassembled WGS sequence"/>
</dbReference>
<keyword evidence="3" id="KW-1185">Reference proteome</keyword>
<reference evidence="3" key="1">
    <citation type="journal article" date="2013" name="Proc. Natl. Acad. Sci. U.S.A.">
        <title>Genome structure and metabolic features in the red seaweed Chondrus crispus shed light on evolution of the Archaeplastida.</title>
        <authorList>
            <person name="Collen J."/>
            <person name="Porcel B."/>
            <person name="Carre W."/>
            <person name="Ball S.G."/>
            <person name="Chaparro C."/>
            <person name="Tonon T."/>
            <person name="Barbeyron T."/>
            <person name="Michel G."/>
            <person name="Noel B."/>
            <person name="Valentin K."/>
            <person name="Elias M."/>
            <person name="Artiguenave F."/>
            <person name="Arun A."/>
            <person name="Aury J.M."/>
            <person name="Barbosa-Neto J.F."/>
            <person name="Bothwell J.H."/>
            <person name="Bouget F.Y."/>
            <person name="Brillet L."/>
            <person name="Cabello-Hurtado F."/>
            <person name="Capella-Gutierrez S."/>
            <person name="Charrier B."/>
            <person name="Cladiere L."/>
            <person name="Cock J.M."/>
            <person name="Coelho S.M."/>
            <person name="Colleoni C."/>
            <person name="Czjzek M."/>
            <person name="Da Silva C."/>
            <person name="Delage L."/>
            <person name="Denoeud F."/>
            <person name="Deschamps P."/>
            <person name="Dittami S.M."/>
            <person name="Gabaldon T."/>
            <person name="Gachon C.M."/>
            <person name="Groisillier A."/>
            <person name="Herve C."/>
            <person name="Jabbari K."/>
            <person name="Katinka M."/>
            <person name="Kloareg B."/>
            <person name="Kowalczyk N."/>
            <person name="Labadie K."/>
            <person name="Leblanc C."/>
            <person name="Lopez P.J."/>
            <person name="McLachlan D.H."/>
            <person name="Meslet-Cladiere L."/>
            <person name="Moustafa A."/>
            <person name="Nehr Z."/>
            <person name="Nyvall Collen P."/>
            <person name="Panaud O."/>
            <person name="Partensky F."/>
            <person name="Poulain J."/>
            <person name="Rensing S.A."/>
            <person name="Rousvoal S."/>
            <person name="Samson G."/>
            <person name="Symeonidi A."/>
            <person name="Weissenbach J."/>
            <person name="Zambounis A."/>
            <person name="Wincker P."/>
            <person name="Boyen C."/>
        </authorList>
    </citation>
    <scope>NUCLEOTIDE SEQUENCE [LARGE SCALE GENOMIC DNA]</scope>
    <source>
        <strain evidence="3">cv. Stackhouse</strain>
    </source>
</reference>
<feature type="region of interest" description="Disordered" evidence="1">
    <location>
        <begin position="32"/>
        <end position="80"/>
    </location>
</feature>
<dbReference type="RefSeq" id="XP_005715434.1">
    <property type="nucleotide sequence ID" value="XM_005715377.1"/>
</dbReference>
<dbReference type="AlphaFoldDB" id="R7QDW8"/>
<gene>
    <name evidence="2" type="ORF">CHC_T00004068001</name>
</gene>
<sequence length="559" mass="60671">MAAVRDHTRVKNSGGEEQCGRCREHCLCKSSRASCGFGEDRGSHTSYREQCRQPPPDEKLAGRGGVPPPRPDDPWSECGSGCSQELKEGITPVSAGQYRVLPNGYKLPVQYWTDQSSARREDGTPAHGGGRDHDGEKTRPCVDLNAWWSTCDALYCSYGRIHAPQPGVWITYTGGQLVLHRRGVVTTLTHISDLMDTPWVGQKGRNRLAVAAEQRWLVGEVLRLVGIGTVELACSGGGGYGKIVFDVPIPAYPEYLAVRGLEPVIWDPSLWWVDVVNYTGVGNGPPWVVSNLLVPKCHDKVRTGRVIPQPTVSDYGWRGDTEACGIDPWTVVRVGKDPRNKQPLYARVVDLMDATAPGVIIDVGNMSDIAHCPGQLLLAGTSKGVHLVPAANMVGSPTGRFDSEYVQVGEPDAVLAPTRLDSRDATSRMIRVSRAMGSASTETISKPGWLTPKEVLLALCSGTDQLPLNNETGCYLTLRGRKSYNDPTVTMRPVTVRLLCEADLLAATPKGTLVSHPGRWLLGISDCHIRAYGPGATQLTVESLDWEVNGTRCGVRPLP</sequence>
<name>R7QDW8_CHOCR</name>
<feature type="compositionally biased region" description="Basic and acidic residues" evidence="1">
    <location>
        <begin position="117"/>
        <end position="136"/>
    </location>
</feature>
<dbReference type="EMBL" id="HG001737">
    <property type="protein sequence ID" value="CDF35615.1"/>
    <property type="molecule type" value="Genomic_DNA"/>
</dbReference>
<dbReference type="KEGG" id="ccp:CHC_T00004068001"/>
<dbReference type="GeneID" id="17323151"/>
<organism evidence="2 3">
    <name type="scientific">Chondrus crispus</name>
    <name type="common">Carrageen Irish moss</name>
    <name type="synonym">Polymorpha crispa</name>
    <dbReference type="NCBI Taxonomy" id="2769"/>
    <lineage>
        <taxon>Eukaryota</taxon>
        <taxon>Rhodophyta</taxon>
        <taxon>Florideophyceae</taxon>
        <taxon>Rhodymeniophycidae</taxon>
        <taxon>Gigartinales</taxon>
        <taxon>Gigartinaceae</taxon>
        <taxon>Chondrus</taxon>
    </lineage>
</organism>
<proteinExistence type="predicted"/>
<protein>
    <submittedName>
        <fullName evidence="2">Uncharacterized protein</fullName>
    </submittedName>
</protein>
<feature type="region of interest" description="Disordered" evidence="1">
    <location>
        <begin position="1"/>
        <end position="20"/>
    </location>
</feature>
<evidence type="ECO:0000256" key="1">
    <source>
        <dbReference type="SAM" id="MobiDB-lite"/>
    </source>
</evidence>